<evidence type="ECO:0000256" key="2">
    <source>
        <dbReference type="SAM" id="Phobius"/>
    </source>
</evidence>
<feature type="transmembrane region" description="Helical" evidence="2">
    <location>
        <begin position="89"/>
        <end position="107"/>
    </location>
</feature>
<dbReference type="InterPro" id="IPR021339">
    <property type="entry name" value="DUF2956"/>
</dbReference>
<gene>
    <name evidence="3" type="ORF">HC757_06880</name>
</gene>
<feature type="compositionally biased region" description="Polar residues" evidence="1">
    <location>
        <begin position="1"/>
        <end position="12"/>
    </location>
</feature>
<evidence type="ECO:0000256" key="1">
    <source>
        <dbReference type="SAM" id="MobiDB-lite"/>
    </source>
</evidence>
<keyword evidence="2" id="KW-0812">Transmembrane</keyword>
<organism evidence="3 4">
    <name type="scientific">Shewanella salipaludis</name>
    <dbReference type="NCBI Taxonomy" id="2723052"/>
    <lineage>
        <taxon>Bacteria</taxon>
        <taxon>Pseudomonadati</taxon>
        <taxon>Pseudomonadota</taxon>
        <taxon>Gammaproteobacteria</taxon>
        <taxon>Alteromonadales</taxon>
        <taxon>Shewanellaceae</taxon>
        <taxon>Shewanella</taxon>
    </lineage>
</organism>
<proteinExistence type="predicted"/>
<keyword evidence="2" id="KW-1133">Transmembrane helix</keyword>
<name>A0A972FTE8_9GAMM</name>
<dbReference type="Pfam" id="PF11169">
    <property type="entry name" value="DUF2956"/>
    <property type="match status" value="1"/>
</dbReference>
<keyword evidence="4" id="KW-1185">Reference proteome</keyword>
<evidence type="ECO:0000313" key="3">
    <source>
        <dbReference type="EMBL" id="NMH64894.1"/>
    </source>
</evidence>
<dbReference type="EMBL" id="JAAXYH010000003">
    <property type="protein sequence ID" value="NMH64894.1"/>
    <property type="molecule type" value="Genomic_DNA"/>
</dbReference>
<reference evidence="3" key="1">
    <citation type="submission" date="2020-04" db="EMBL/GenBank/DDBJ databases">
        <title>Description of Shewanella salipaludis sp. nov., isolated from a salt marsh.</title>
        <authorList>
            <person name="Park S."/>
            <person name="Yoon J.-H."/>
        </authorList>
    </citation>
    <scope>NUCLEOTIDE SEQUENCE</scope>
    <source>
        <strain evidence="3">SHSM-M6</strain>
    </source>
</reference>
<comment type="caution">
    <text evidence="3">The sequence shown here is derived from an EMBL/GenBank/DDBJ whole genome shotgun (WGS) entry which is preliminary data.</text>
</comment>
<dbReference type="Proteomes" id="UP000737113">
    <property type="component" value="Unassembled WGS sequence"/>
</dbReference>
<sequence>MKSNISSETQEQALKLARATQSQGQTKEQTRLIAQGIEKGIAEYKKLHKAKARERDKLRKQQLKSKSRSGDSSQEQEAALPQPRAGGRLPWVLLGLSWAGFIAFLLFSHG</sequence>
<evidence type="ECO:0000313" key="4">
    <source>
        <dbReference type="Proteomes" id="UP000737113"/>
    </source>
</evidence>
<feature type="region of interest" description="Disordered" evidence="1">
    <location>
        <begin position="1"/>
        <end position="31"/>
    </location>
</feature>
<feature type="region of interest" description="Disordered" evidence="1">
    <location>
        <begin position="48"/>
        <end position="82"/>
    </location>
</feature>
<accession>A0A972FTE8</accession>
<keyword evidence="2" id="KW-0472">Membrane</keyword>
<protein>
    <submittedName>
        <fullName evidence="3">DUF2956 domain-containing protein</fullName>
    </submittedName>
</protein>
<dbReference type="RefSeq" id="WP_169563563.1">
    <property type="nucleotide sequence ID" value="NZ_JAAXYH010000003.1"/>
</dbReference>
<dbReference type="AlphaFoldDB" id="A0A972FTE8"/>